<evidence type="ECO:0000256" key="2">
    <source>
        <dbReference type="ARBA" id="ARBA00022737"/>
    </source>
</evidence>
<dbReference type="PANTHER" id="PTHR46093">
    <property type="entry name" value="ACYL-COA-BINDING DOMAIN-CONTAINING PROTEIN 5"/>
    <property type="match status" value="1"/>
</dbReference>
<keyword evidence="4" id="KW-0472">Membrane</keyword>
<feature type="region of interest" description="Disordered" evidence="3">
    <location>
        <begin position="824"/>
        <end position="851"/>
    </location>
</feature>
<dbReference type="Gene3D" id="2.120.10.80">
    <property type="entry name" value="Kelch-type beta propeller"/>
    <property type="match status" value="2"/>
</dbReference>
<feature type="region of interest" description="Disordered" evidence="3">
    <location>
        <begin position="578"/>
        <end position="599"/>
    </location>
</feature>
<keyword evidence="2" id="KW-0677">Repeat</keyword>
<evidence type="ECO:0000313" key="7">
    <source>
        <dbReference type="Proteomes" id="UP001209540"/>
    </source>
</evidence>
<feature type="chain" id="PRO_5042271773" description="Galactose oxidase" evidence="5">
    <location>
        <begin position="25"/>
        <end position="940"/>
    </location>
</feature>
<evidence type="ECO:0008006" key="8">
    <source>
        <dbReference type="Google" id="ProtNLM"/>
    </source>
</evidence>
<evidence type="ECO:0000256" key="5">
    <source>
        <dbReference type="SAM" id="SignalP"/>
    </source>
</evidence>
<evidence type="ECO:0000256" key="4">
    <source>
        <dbReference type="SAM" id="Phobius"/>
    </source>
</evidence>
<feature type="signal peptide" evidence="5">
    <location>
        <begin position="1"/>
        <end position="24"/>
    </location>
</feature>
<feature type="transmembrane region" description="Helical" evidence="4">
    <location>
        <begin position="413"/>
        <end position="434"/>
    </location>
</feature>
<evidence type="ECO:0000313" key="6">
    <source>
        <dbReference type="EMBL" id="KAI9258063.1"/>
    </source>
</evidence>
<name>A0AAD5JWZ8_9FUNG</name>
<dbReference type="Proteomes" id="UP001209540">
    <property type="component" value="Unassembled WGS sequence"/>
</dbReference>
<protein>
    <recommendedName>
        <fullName evidence="8">Galactose oxidase</fullName>
    </recommendedName>
</protein>
<reference evidence="6" key="2">
    <citation type="submission" date="2023-02" db="EMBL/GenBank/DDBJ databases">
        <authorList>
            <consortium name="DOE Joint Genome Institute"/>
            <person name="Mondo S.J."/>
            <person name="Chang Y."/>
            <person name="Wang Y."/>
            <person name="Ahrendt S."/>
            <person name="Andreopoulos W."/>
            <person name="Barry K."/>
            <person name="Beard J."/>
            <person name="Benny G.L."/>
            <person name="Blankenship S."/>
            <person name="Bonito G."/>
            <person name="Cuomo C."/>
            <person name="Desiro A."/>
            <person name="Gervers K.A."/>
            <person name="Hundley H."/>
            <person name="Kuo A."/>
            <person name="LaButti K."/>
            <person name="Lang B.F."/>
            <person name="Lipzen A."/>
            <person name="O'Donnell K."/>
            <person name="Pangilinan J."/>
            <person name="Reynolds N."/>
            <person name="Sandor L."/>
            <person name="Smith M.W."/>
            <person name="Tsang A."/>
            <person name="Grigoriev I.V."/>
            <person name="Stajich J.E."/>
            <person name="Spatafora J.W."/>
        </authorList>
    </citation>
    <scope>NUCLEOTIDE SEQUENCE</scope>
    <source>
        <strain evidence="6">RSA 2281</strain>
    </source>
</reference>
<keyword evidence="5" id="KW-0732">Signal</keyword>
<proteinExistence type="predicted"/>
<dbReference type="AlphaFoldDB" id="A0AAD5JWZ8"/>
<sequence>MVVSKQFLIRSMILLSCVIKVSHASYPVDLLTNDLIPSLEGSTGFTINGTMYAFGGIDVSGPANEFFKISFDPYGKVVLNSINDQGPITAYSQTVVLSGNDSIATFGGYRPGFFPNNSNVPMRAEVYSFSQNTWTTLPGLDNNTINETAVPSQRYLHTAVMASNGLIYIQGGSPGLEYPYILIDSWVYDPHMGTFANLSIPPFGLYGATATALFDGRIVYVGGSYSITPKSSKKPRFQIDRALIYDTANDTWREQALDTHTIDTLNKSRGYMSVALGPEGRYIYYFAGSNMAPPNNDDELYYNDLLILDTQTWVWQKPNIPGIEPSYRSTTIAARINDEYMLFCFGENNYFAYKELNVLKLPKPVLIENGGIEDNSKELDFESLKWVYNITTGETFEEIIYRIKPHDKLSKSAIIVISIVCSLVAVIILLFILYRISHSTRRFIFMIHGKIWNPRKGDPFWAEATRLVFRIILLFLFIAFFVFIVIQVIRSPISNYTTTLPASDEGIEVPDIRFCFDGFSIGTKDDGSSYPRMRCMGTDGDVSCNDHISELNLSFHMPLHTGAIKCFLFRNNIVGGGDDDKDVKQQQQPLRLSETRDDHGNSMPGIMFVSIIGNASEVEGRIFIEVYPAQRNPNRNVYFDEHVPLLSDQDIAKWKSRDMFTKTGYSFNPTKESGYLDIQPQIKQTLKDTSWNYVGFSSLYNTIPEVLVNYRAISFPSDTIEGALVERAQIRLDIYDSTTIINREQRMYTLVNGLAFIGGLYGLFTAFQIAVFGYRPQSPFGLLYRWSFGPMRRSVYRGLKGGYSEHKDTPIPLVTPVIVTTSSHRYSPSSDQNGKEGMIDNDNNGFSRNNLDEESNYINQHQTKSIEDRVQLLEDLFKSYYMDPEVFQKLDTAMKESETSCEIQEQGSYAGSRRQRRLFSNIFWKKRSAAGYIGTKSTSE</sequence>
<feature type="transmembrane region" description="Helical" evidence="4">
    <location>
        <begin position="747"/>
        <end position="774"/>
    </location>
</feature>
<comment type="caution">
    <text evidence="6">The sequence shown here is derived from an EMBL/GenBank/DDBJ whole genome shotgun (WGS) entry which is preliminary data.</text>
</comment>
<feature type="transmembrane region" description="Helical" evidence="4">
    <location>
        <begin position="467"/>
        <end position="489"/>
    </location>
</feature>
<reference evidence="6" key="1">
    <citation type="journal article" date="2022" name="IScience">
        <title>Evolution of zygomycete secretomes and the origins of terrestrial fungal ecologies.</title>
        <authorList>
            <person name="Chang Y."/>
            <person name="Wang Y."/>
            <person name="Mondo S."/>
            <person name="Ahrendt S."/>
            <person name="Andreopoulos W."/>
            <person name="Barry K."/>
            <person name="Beard J."/>
            <person name="Benny G.L."/>
            <person name="Blankenship S."/>
            <person name="Bonito G."/>
            <person name="Cuomo C."/>
            <person name="Desiro A."/>
            <person name="Gervers K.A."/>
            <person name="Hundley H."/>
            <person name="Kuo A."/>
            <person name="LaButti K."/>
            <person name="Lang B.F."/>
            <person name="Lipzen A."/>
            <person name="O'Donnell K."/>
            <person name="Pangilinan J."/>
            <person name="Reynolds N."/>
            <person name="Sandor L."/>
            <person name="Smith M.E."/>
            <person name="Tsang A."/>
            <person name="Grigoriev I.V."/>
            <person name="Stajich J.E."/>
            <person name="Spatafora J.W."/>
        </authorList>
    </citation>
    <scope>NUCLEOTIDE SEQUENCE</scope>
    <source>
        <strain evidence="6">RSA 2281</strain>
    </source>
</reference>
<organism evidence="6 7">
    <name type="scientific">Phascolomyces articulosus</name>
    <dbReference type="NCBI Taxonomy" id="60185"/>
    <lineage>
        <taxon>Eukaryota</taxon>
        <taxon>Fungi</taxon>
        <taxon>Fungi incertae sedis</taxon>
        <taxon>Mucoromycota</taxon>
        <taxon>Mucoromycotina</taxon>
        <taxon>Mucoromycetes</taxon>
        <taxon>Mucorales</taxon>
        <taxon>Lichtheimiaceae</taxon>
        <taxon>Phascolomyces</taxon>
    </lineage>
</organism>
<dbReference type="SUPFAM" id="SSF117281">
    <property type="entry name" value="Kelch motif"/>
    <property type="match status" value="2"/>
</dbReference>
<dbReference type="EMBL" id="JAIXMP010000019">
    <property type="protein sequence ID" value="KAI9258063.1"/>
    <property type="molecule type" value="Genomic_DNA"/>
</dbReference>
<evidence type="ECO:0000256" key="3">
    <source>
        <dbReference type="SAM" id="MobiDB-lite"/>
    </source>
</evidence>
<accession>A0AAD5JWZ8</accession>
<dbReference type="InterPro" id="IPR015915">
    <property type="entry name" value="Kelch-typ_b-propeller"/>
</dbReference>
<keyword evidence="4" id="KW-1133">Transmembrane helix</keyword>
<keyword evidence="4" id="KW-0812">Transmembrane</keyword>
<dbReference type="PANTHER" id="PTHR46093:SF18">
    <property type="entry name" value="FIBRONECTIN TYPE-III DOMAIN-CONTAINING PROTEIN"/>
    <property type="match status" value="1"/>
</dbReference>
<keyword evidence="1" id="KW-0880">Kelch repeat</keyword>
<keyword evidence="7" id="KW-1185">Reference proteome</keyword>
<evidence type="ECO:0000256" key="1">
    <source>
        <dbReference type="ARBA" id="ARBA00022441"/>
    </source>
</evidence>
<gene>
    <name evidence="6" type="ORF">BDA99DRAFT_110917</name>
</gene>